<sequence length="125" mass="14596">MFELDPLFGRKNAFYTISPPRQLKVIRDHELSCFALRRGITKEPAVSTHRCKFIKYDLSKLSTPGGAYCIKRVFQGEKIFEAEQMLIHYSAVKKRLFPMIWHLASVKRDFIALIRNFVALKSDFI</sequence>
<gene>
    <name evidence="1" type="ORF">DWU89_08105</name>
</gene>
<accession>A0A3D8HFD0</accession>
<evidence type="ECO:0000313" key="1">
    <source>
        <dbReference type="EMBL" id="RDU49638.1"/>
    </source>
</evidence>
<dbReference type="Proteomes" id="UP000256321">
    <property type="component" value="Unassembled WGS sequence"/>
</dbReference>
<protein>
    <submittedName>
        <fullName evidence="1">Uncharacterized protein</fullName>
    </submittedName>
</protein>
<comment type="caution">
    <text evidence="1">The sequence shown here is derived from an EMBL/GenBank/DDBJ whole genome shotgun (WGS) entry which is preliminary data.</text>
</comment>
<dbReference type="AlphaFoldDB" id="A0A3D8HFD0"/>
<name>A0A3D8HFD0_9BACT</name>
<dbReference type="EMBL" id="QREV01000014">
    <property type="protein sequence ID" value="RDU49638.1"/>
    <property type="molecule type" value="Genomic_DNA"/>
</dbReference>
<proteinExistence type="predicted"/>
<organism evidence="1 2">
    <name type="scientific">Parabacteroides acidifaciens</name>
    <dbReference type="NCBI Taxonomy" id="2290935"/>
    <lineage>
        <taxon>Bacteria</taxon>
        <taxon>Pseudomonadati</taxon>
        <taxon>Bacteroidota</taxon>
        <taxon>Bacteroidia</taxon>
        <taxon>Bacteroidales</taxon>
        <taxon>Tannerellaceae</taxon>
        <taxon>Parabacteroides</taxon>
    </lineage>
</organism>
<reference evidence="1 2" key="1">
    <citation type="submission" date="2018-07" db="EMBL/GenBank/DDBJ databases">
        <title>Parabacteroides acidifaciens nov. sp., isolated from human feces.</title>
        <authorList>
            <person name="Wang Y.J."/>
        </authorList>
    </citation>
    <scope>NUCLEOTIDE SEQUENCE [LARGE SCALE GENOMIC DNA]</scope>
    <source>
        <strain evidence="1 2">426-9</strain>
    </source>
</reference>
<evidence type="ECO:0000313" key="2">
    <source>
        <dbReference type="Proteomes" id="UP000256321"/>
    </source>
</evidence>